<evidence type="ECO:0000256" key="1">
    <source>
        <dbReference type="ARBA" id="ARBA00001946"/>
    </source>
</evidence>
<reference evidence="5 6" key="1">
    <citation type="journal article" date="2013" name="ISME J.">
        <title>Comparative genomics of pathogenic lineages of Vibrio nigripulchritudo identifies virulence-associated traits.</title>
        <authorList>
            <person name="Goudenege D."/>
            <person name="Labreuche Y."/>
            <person name="Krin E."/>
            <person name="Ansquer D."/>
            <person name="Mangenot S."/>
            <person name="Calteau A."/>
            <person name="Medigue C."/>
            <person name="Mazel D."/>
            <person name="Polz M.F."/>
            <person name="Le Roux F."/>
        </authorList>
    </citation>
    <scope>NUCLEOTIDE SEQUENCE [LARGE SCALE GENOMIC DNA]</scope>
    <source>
        <strain evidence="5 6">SOn1</strain>
    </source>
</reference>
<dbReference type="SUPFAM" id="SSF51604">
    <property type="entry name" value="Enolase C-terminal domain-like"/>
    <property type="match status" value="1"/>
</dbReference>
<dbReference type="SFLD" id="SFLDS00001">
    <property type="entry name" value="Enolase"/>
    <property type="match status" value="1"/>
</dbReference>
<dbReference type="SUPFAM" id="SSF54826">
    <property type="entry name" value="Enolase N-terminal domain-like"/>
    <property type="match status" value="1"/>
</dbReference>
<feature type="domain" description="Mandelate racemase/muconate lactonizing enzyme C-terminal" evidence="4">
    <location>
        <begin position="140"/>
        <end position="248"/>
    </location>
</feature>
<dbReference type="AlphaFoldDB" id="A0AAV2VY13"/>
<evidence type="ECO:0000256" key="2">
    <source>
        <dbReference type="ARBA" id="ARBA00022723"/>
    </source>
</evidence>
<dbReference type="Pfam" id="PF13378">
    <property type="entry name" value="MR_MLE_C"/>
    <property type="match status" value="1"/>
</dbReference>
<sequence length="381" mass="42185">MKIESIDTYVLFYPEPNDYSSQRCALLVRVTTSDGVEGWGEGIAQFPEATKAAVPIVEGLFEVIKDENPLEIEKIWHKMRDHTWWYGRSGIANFAVSAIDIALWDIKGKVLGAPLYELLGGKVTEKLPANACIHVNHPTPEETVEVLEGYIHDQGYQSCKLGFAKKGPSPIGKVSPDIDVKFVAGLRLALGDTPDIMVDAGNGVKWDVPTAVRTTQRMMESNIRWMEEPLYPTDILGYKELRSKVGVSIASGEREWNVEGYQALLDTDTVDVFGVDPGRVEGITGYMKIQYHISAKRRFINAHAWSTAITTAASLHCSHASNNSIVFELKPIPGPAQFDLVSEPIVQNQGWVAASDRPGLGIDVQLKTVEKYCVQHMRFKG</sequence>
<comment type="caution">
    <text evidence="5">The sequence shown here is derived from an EMBL/GenBank/DDBJ whole genome shotgun (WGS) entry which is preliminary data.</text>
</comment>
<dbReference type="SFLD" id="SFLDG00179">
    <property type="entry name" value="mandelate_racemase"/>
    <property type="match status" value="1"/>
</dbReference>
<accession>A0AAV2VY13</accession>
<proteinExistence type="predicted"/>
<dbReference type="GO" id="GO:0016052">
    <property type="term" value="P:carbohydrate catabolic process"/>
    <property type="evidence" value="ECO:0007669"/>
    <property type="project" value="TreeGrafter"/>
</dbReference>
<dbReference type="GO" id="GO:0016836">
    <property type="term" value="F:hydro-lyase activity"/>
    <property type="evidence" value="ECO:0007669"/>
    <property type="project" value="TreeGrafter"/>
</dbReference>
<dbReference type="InterPro" id="IPR018110">
    <property type="entry name" value="Mandel_Rmase/mucon_lact_enz_CS"/>
</dbReference>
<comment type="cofactor">
    <cofactor evidence="1">
        <name>Mg(2+)</name>
        <dbReference type="ChEBI" id="CHEBI:18420"/>
    </cofactor>
</comment>
<dbReference type="InterPro" id="IPR013341">
    <property type="entry name" value="Mandelate_racemase_N_dom"/>
</dbReference>
<dbReference type="Pfam" id="PF02746">
    <property type="entry name" value="MR_MLE_N"/>
    <property type="match status" value="1"/>
</dbReference>
<keyword evidence="2" id="KW-0479">Metal-binding</keyword>
<dbReference type="InterPro" id="IPR046945">
    <property type="entry name" value="RHMD-like"/>
</dbReference>
<dbReference type="InterPro" id="IPR036849">
    <property type="entry name" value="Enolase-like_C_sf"/>
</dbReference>
<protein>
    <submittedName>
        <fullName evidence="5">Mandelate racemase</fullName>
    </submittedName>
</protein>
<keyword evidence="3" id="KW-0460">Magnesium</keyword>
<name>A0AAV2VY13_9VIBR</name>
<dbReference type="EMBL" id="CAOF01000180">
    <property type="protein sequence ID" value="CCO49623.1"/>
    <property type="molecule type" value="Genomic_DNA"/>
</dbReference>
<dbReference type="InterPro" id="IPR029065">
    <property type="entry name" value="Enolase_C-like"/>
</dbReference>
<evidence type="ECO:0000313" key="5">
    <source>
        <dbReference type="EMBL" id="CCO49623.1"/>
    </source>
</evidence>
<organism evidence="5 6">
    <name type="scientific">Vibrio nigripulchritudo SOn1</name>
    <dbReference type="NCBI Taxonomy" id="1238450"/>
    <lineage>
        <taxon>Bacteria</taxon>
        <taxon>Pseudomonadati</taxon>
        <taxon>Pseudomonadota</taxon>
        <taxon>Gammaproteobacteria</taxon>
        <taxon>Vibrionales</taxon>
        <taxon>Vibrionaceae</taxon>
        <taxon>Vibrio</taxon>
    </lineage>
</organism>
<dbReference type="PANTHER" id="PTHR13794">
    <property type="entry name" value="ENOLASE SUPERFAMILY, MANDELATE RACEMASE"/>
    <property type="match status" value="1"/>
</dbReference>
<dbReference type="InterPro" id="IPR013342">
    <property type="entry name" value="Mandelate_racemase_C"/>
</dbReference>
<evidence type="ECO:0000313" key="6">
    <source>
        <dbReference type="Proteomes" id="UP000018211"/>
    </source>
</evidence>
<dbReference type="InterPro" id="IPR029017">
    <property type="entry name" value="Enolase-like_N"/>
</dbReference>
<dbReference type="SMART" id="SM00922">
    <property type="entry name" value="MR_MLE"/>
    <property type="match status" value="1"/>
</dbReference>
<evidence type="ECO:0000259" key="4">
    <source>
        <dbReference type="SMART" id="SM00922"/>
    </source>
</evidence>
<gene>
    <name evidence="5" type="ORF">VIBNISOn1_840028</name>
</gene>
<dbReference type="Gene3D" id="3.30.390.10">
    <property type="entry name" value="Enolase-like, N-terminal domain"/>
    <property type="match status" value="1"/>
</dbReference>
<dbReference type="RefSeq" id="WP_022613688.1">
    <property type="nucleotide sequence ID" value="NZ_LK391965.1"/>
</dbReference>
<evidence type="ECO:0000256" key="3">
    <source>
        <dbReference type="ARBA" id="ARBA00022842"/>
    </source>
</evidence>
<dbReference type="PANTHER" id="PTHR13794:SF58">
    <property type="entry name" value="MITOCHONDRIAL ENOLASE SUPERFAMILY MEMBER 1"/>
    <property type="match status" value="1"/>
</dbReference>
<dbReference type="CDD" id="cd03316">
    <property type="entry name" value="MR_like"/>
    <property type="match status" value="1"/>
</dbReference>
<dbReference type="Proteomes" id="UP000018211">
    <property type="component" value="Unassembled WGS sequence"/>
</dbReference>
<dbReference type="Gene3D" id="3.20.20.120">
    <property type="entry name" value="Enolase-like C-terminal domain"/>
    <property type="match status" value="1"/>
</dbReference>
<dbReference type="PROSITE" id="PS00908">
    <property type="entry name" value="MR_MLE_1"/>
    <property type="match status" value="1"/>
</dbReference>
<dbReference type="GO" id="GO:0000287">
    <property type="term" value="F:magnesium ion binding"/>
    <property type="evidence" value="ECO:0007669"/>
    <property type="project" value="TreeGrafter"/>
</dbReference>
<dbReference type="GO" id="GO:0009063">
    <property type="term" value="P:amino acid catabolic process"/>
    <property type="evidence" value="ECO:0007669"/>
    <property type="project" value="InterPro"/>
</dbReference>